<organism evidence="4 5">
    <name type="scientific">Thalassovita autumnalis</name>
    <dbReference type="NCBI Taxonomy" id="2072972"/>
    <lineage>
        <taxon>Bacteria</taxon>
        <taxon>Pseudomonadati</taxon>
        <taxon>Pseudomonadota</taxon>
        <taxon>Alphaproteobacteria</taxon>
        <taxon>Rhodobacterales</taxon>
        <taxon>Roseobacteraceae</taxon>
        <taxon>Thalassovita</taxon>
    </lineage>
</organism>
<proteinExistence type="predicted"/>
<sequence>MTSESNSLSRWQQDRRAFIEHRVFWRGRVGLADLMDVMGLSRAQASKDLNSYINDHPKHIIYDKTAKTYVLGPKFEEHYTALDPSEYLDDLLSISRGGSVPAADWIVYQPDILATTVPGRGLSALTLRNVLLACEQRKELQISYQSMSSPDPENRVIIPHALAHDGFRWHARALCSKDQVFKDFVLGRILKSALGEQSDADAGTDEDWHQTITLKIAPHPGLSENQRRIVELDYAMNDGAAELSVRKCLLFYNLKRLGLDVDPSIRAPQDQHIVLINDGEVRAALERGRR</sequence>
<dbReference type="InterPro" id="IPR059019">
    <property type="entry name" value="WHD_CapW"/>
</dbReference>
<dbReference type="RefSeq" id="WP_058243044.1">
    <property type="nucleotide sequence ID" value="NZ_CYSC01000026.1"/>
</dbReference>
<evidence type="ECO:0000259" key="1">
    <source>
        <dbReference type="Pfam" id="PF13280"/>
    </source>
</evidence>
<gene>
    <name evidence="4" type="ORF">TL5120_01538</name>
</gene>
<dbReference type="InterPro" id="IPR016634">
    <property type="entry name" value="CapW-like"/>
</dbReference>
<reference evidence="4 5" key="1">
    <citation type="submission" date="2015-09" db="EMBL/GenBank/DDBJ databases">
        <authorList>
            <consortium name="Swine Surveillance"/>
        </authorList>
    </citation>
    <scope>NUCLEOTIDE SEQUENCE [LARGE SCALE GENOMIC DNA]</scope>
    <source>
        <strain evidence="4 5">5120</strain>
    </source>
</reference>
<dbReference type="PROSITE" id="PS52050">
    <property type="entry name" value="WYL"/>
    <property type="match status" value="1"/>
</dbReference>
<evidence type="ECO:0000259" key="2">
    <source>
        <dbReference type="Pfam" id="PF26107"/>
    </source>
</evidence>
<name>A0A0P1FTI7_9RHOB</name>
<feature type="domain" description="DNA-binding transcriptional repressor CapW C-terminal dimerisation" evidence="2">
    <location>
        <begin position="212"/>
        <end position="280"/>
    </location>
</feature>
<dbReference type="Pfam" id="PF13280">
    <property type="entry name" value="WYL"/>
    <property type="match status" value="1"/>
</dbReference>
<evidence type="ECO:0000259" key="3">
    <source>
        <dbReference type="Pfam" id="PF26109"/>
    </source>
</evidence>
<accession>A0A0P1FTI7</accession>
<dbReference type="Pfam" id="PF26109">
    <property type="entry name" value="WHD_BrxR"/>
    <property type="match status" value="1"/>
</dbReference>
<evidence type="ECO:0000313" key="5">
    <source>
        <dbReference type="Proteomes" id="UP000051887"/>
    </source>
</evidence>
<dbReference type="EMBL" id="CYSC01000026">
    <property type="protein sequence ID" value="CUH71748.1"/>
    <property type="molecule type" value="Genomic_DNA"/>
</dbReference>
<dbReference type="InterPro" id="IPR026881">
    <property type="entry name" value="WYL_dom"/>
</dbReference>
<dbReference type="Proteomes" id="UP000051887">
    <property type="component" value="Unassembled WGS sequence"/>
</dbReference>
<dbReference type="PANTHER" id="PTHR34580">
    <property type="match status" value="1"/>
</dbReference>
<dbReference type="InterPro" id="IPR059020">
    <property type="entry name" value="CapW_CTD"/>
</dbReference>
<feature type="domain" description="WYL" evidence="1">
    <location>
        <begin position="127"/>
        <end position="190"/>
    </location>
</feature>
<protein>
    <submittedName>
        <fullName evidence="4">Uncharacterized protein</fullName>
    </submittedName>
</protein>
<dbReference type="Pfam" id="PF26107">
    <property type="entry name" value="BrxR_CTD"/>
    <property type="match status" value="1"/>
</dbReference>
<dbReference type="AlphaFoldDB" id="A0A0P1FTI7"/>
<evidence type="ECO:0000313" key="4">
    <source>
        <dbReference type="EMBL" id="CUH71748.1"/>
    </source>
</evidence>
<dbReference type="PANTHER" id="PTHR34580:SF3">
    <property type="entry name" value="PROTEIN PAFB"/>
    <property type="match status" value="1"/>
</dbReference>
<dbReference type="PIRSF" id="PIRSF015558">
    <property type="entry name" value="Txn_reg_DeoR_prd"/>
    <property type="match status" value="1"/>
</dbReference>
<dbReference type="InterPro" id="IPR051534">
    <property type="entry name" value="CBASS_pafABC_assoc_protein"/>
</dbReference>
<feature type="domain" description="DNA-binding transcriptional repressor CapW winged helix-turn-helix" evidence="3">
    <location>
        <begin position="13"/>
        <end position="91"/>
    </location>
</feature>